<dbReference type="PANTHER" id="PTHR11913">
    <property type="entry name" value="COFILIN-RELATED"/>
    <property type="match status" value="1"/>
</dbReference>
<dbReference type="InterPro" id="IPR002108">
    <property type="entry name" value="ADF-H"/>
</dbReference>
<evidence type="ECO:0000313" key="8">
    <source>
        <dbReference type="EMBL" id="RMY71654.1"/>
    </source>
</evidence>
<dbReference type="SUPFAM" id="SSF55753">
    <property type="entry name" value="Actin depolymerizing proteins"/>
    <property type="match status" value="1"/>
</dbReference>
<dbReference type="CDD" id="cd11286">
    <property type="entry name" value="ADF_cofilin_like"/>
    <property type="match status" value="1"/>
</dbReference>
<evidence type="ECO:0000256" key="3">
    <source>
        <dbReference type="ARBA" id="ARBA00015630"/>
    </source>
</evidence>
<feature type="domain" description="ADF-H" evidence="7">
    <location>
        <begin position="86"/>
        <end position="229"/>
    </location>
</feature>
<feature type="compositionally biased region" description="Polar residues" evidence="6">
    <location>
        <begin position="31"/>
        <end position="44"/>
    </location>
</feature>
<evidence type="ECO:0000259" key="7">
    <source>
        <dbReference type="PROSITE" id="PS51263"/>
    </source>
</evidence>
<dbReference type="SMART" id="SM00102">
    <property type="entry name" value="ADF"/>
    <property type="match status" value="1"/>
</dbReference>
<organism evidence="8 9">
    <name type="scientific">Hortaea werneckii</name>
    <name type="common">Black yeast</name>
    <name type="synonym">Cladosporium werneckii</name>
    <dbReference type="NCBI Taxonomy" id="91943"/>
    <lineage>
        <taxon>Eukaryota</taxon>
        <taxon>Fungi</taxon>
        <taxon>Dikarya</taxon>
        <taxon>Ascomycota</taxon>
        <taxon>Pezizomycotina</taxon>
        <taxon>Dothideomycetes</taxon>
        <taxon>Dothideomycetidae</taxon>
        <taxon>Mycosphaerellales</taxon>
        <taxon>Teratosphaeriaceae</taxon>
        <taxon>Hortaea</taxon>
    </lineage>
</organism>
<sequence>MLRHRFRPSRSLWQLSSTRLCPTIIANLPSTSIPAKPSDSTQPLTDCLTPPRQQSIPPNSLPAPNNNQQQHPYPLDVNDLNMAQSGVSVTPECIQAFNDLKLGKSTKWIIYKISDDWKEIQVEETSADPDYSKFREKLLNAKSTDKKGNEVMGGRYAVFDVEYDLEGHEGKRSKITFISWVPDDAPQYPRMMYSSSKDALKRALNGLASDIQANDPDDIEHESIVSRVSKGR</sequence>
<gene>
    <name evidence="8" type="ORF">D0862_14578</name>
</gene>
<evidence type="ECO:0000256" key="2">
    <source>
        <dbReference type="ARBA" id="ARBA00006844"/>
    </source>
</evidence>
<feature type="compositionally biased region" description="Polar residues" evidence="6">
    <location>
        <begin position="51"/>
        <end position="71"/>
    </location>
</feature>
<evidence type="ECO:0000256" key="5">
    <source>
        <dbReference type="ARBA" id="ARBA00032427"/>
    </source>
</evidence>
<dbReference type="EMBL" id="QWIQ01001011">
    <property type="protein sequence ID" value="RMY71654.1"/>
    <property type="molecule type" value="Genomic_DNA"/>
</dbReference>
<reference evidence="8 9" key="1">
    <citation type="journal article" date="2018" name="BMC Genomics">
        <title>Genomic evidence for intraspecific hybridization in a clonal and extremely halotolerant yeast.</title>
        <authorList>
            <person name="Gostincar C."/>
            <person name="Stajich J.E."/>
            <person name="Zupancic J."/>
            <person name="Zalar P."/>
            <person name="Gunde-Cimerman N."/>
        </authorList>
    </citation>
    <scope>NUCLEOTIDE SEQUENCE [LARGE SCALE GENOMIC DNA]</scope>
    <source>
        <strain evidence="8 9">EXF-171</strain>
    </source>
</reference>
<comment type="subcellular location">
    <subcellularLocation>
        <location evidence="1">Nucleus matrix</location>
    </subcellularLocation>
</comment>
<name>A0A3M7E6J1_HORWE</name>
<feature type="region of interest" description="Disordered" evidence="6">
    <location>
        <begin position="31"/>
        <end position="73"/>
    </location>
</feature>
<keyword evidence="4" id="KW-0009">Actin-binding</keyword>
<dbReference type="Proteomes" id="UP000281468">
    <property type="component" value="Unassembled WGS sequence"/>
</dbReference>
<evidence type="ECO:0000256" key="1">
    <source>
        <dbReference type="ARBA" id="ARBA00004109"/>
    </source>
</evidence>
<protein>
    <recommendedName>
        <fullName evidence="3">Cofilin</fullName>
    </recommendedName>
    <alternativeName>
        <fullName evidence="5">Actin-depolymerizing factor 1</fullName>
    </alternativeName>
</protein>
<evidence type="ECO:0000256" key="6">
    <source>
        <dbReference type="SAM" id="MobiDB-lite"/>
    </source>
</evidence>
<proteinExistence type="inferred from homology"/>
<dbReference type="InterPro" id="IPR029006">
    <property type="entry name" value="ADF-H/Gelsolin-like_dom_sf"/>
</dbReference>
<accession>A0A3M7E6J1</accession>
<dbReference type="GO" id="GO:0003779">
    <property type="term" value="F:actin binding"/>
    <property type="evidence" value="ECO:0007669"/>
    <property type="project" value="UniProtKB-KW"/>
</dbReference>
<dbReference type="VEuPathDB" id="FungiDB:BTJ68_04075"/>
<feature type="region of interest" description="Disordered" evidence="6">
    <location>
        <begin position="211"/>
        <end position="232"/>
    </location>
</feature>
<comment type="caution">
    <text evidence="8">The sequence shown here is derived from an EMBL/GenBank/DDBJ whole genome shotgun (WGS) entry which is preliminary data.</text>
</comment>
<dbReference type="GO" id="GO:0015629">
    <property type="term" value="C:actin cytoskeleton"/>
    <property type="evidence" value="ECO:0007669"/>
    <property type="project" value="InterPro"/>
</dbReference>
<dbReference type="Pfam" id="PF00241">
    <property type="entry name" value="Cofilin_ADF"/>
    <property type="match status" value="1"/>
</dbReference>
<evidence type="ECO:0000313" key="9">
    <source>
        <dbReference type="Proteomes" id="UP000281468"/>
    </source>
</evidence>
<comment type="similarity">
    <text evidence="2">Belongs to the actin-binding proteins ADF family.</text>
</comment>
<dbReference type="Gene3D" id="3.40.20.10">
    <property type="entry name" value="Severin"/>
    <property type="match status" value="1"/>
</dbReference>
<evidence type="ECO:0000256" key="4">
    <source>
        <dbReference type="ARBA" id="ARBA00023203"/>
    </source>
</evidence>
<dbReference type="GO" id="GO:0016363">
    <property type="term" value="C:nuclear matrix"/>
    <property type="evidence" value="ECO:0007669"/>
    <property type="project" value="UniProtKB-SubCell"/>
</dbReference>
<dbReference type="PROSITE" id="PS51263">
    <property type="entry name" value="ADF_H"/>
    <property type="match status" value="1"/>
</dbReference>
<dbReference type="InterPro" id="IPR017904">
    <property type="entry name" value="ADF/Cofilin"/>
</dbReference>
<dbReference type="GO" id="GO:0030042">
    <property type="term" value="P:actin filament depolymerization"/>
    <property type="evidence" value="ECO:0007669"/>
    <property type="project" value="InterPro"/>
</dbReference>
<dbReference type="AlphaFoldDB" id="A0A3M7E6J1"/>